<comment type="caution">
    <text evidence="1">The sequence shown here is derived from an EMBL/GenBank/DDBJ whole genome shotgun (WGS) entry which is preliminary data.</text>
</comment>
<organism evidence="1 2">
    <name type="scientific">Sporosarcina contaminans</name>
    <dbReference type="NCBI Taxonomy" id="633403"/>
    <lineage>
        <taxon>Bacteria</taxon>
        <taxon>Bacillati</taxon>
        <taxon>Bacillota</taxon>
        <taxon>Bacilli</taxon>
        <taxon>Bacillales</taxon>
        <taxon>Caryophanaceae</taxon>
        <taxon>Sporosarcina</taxon>
    </lineage>
</organism>
<evidence type="ECO:0000313" key="1">
    <source>
        <dbReference type="EMBL" id="MFD1203558.1"/>
    </source>
</evidence>
<keyword evidence="2" id="KW-1185">Reference proteome</keyword>
<protein>
    <submittedName>
        <fullName evidence="1">Uncharacterized protein</fullName>
    </submittedName>
</protein>
<name>A0ABW3TUR2_9BACL</name>
<dbReference type="EMBL" id="JBHTLT010000001">
    <property type="protein sequence ID" value="MFD1203558.1"/>
    <property type="molecule type" value="Genomic_DNA"/>
</dbReference>
<proteinExistence type="predicted"/>
<reference evidence="2" key="1">
    <citation type="journal article" date="2019" name="Int. J. Syst. Evol. Microbiol.">
        <title>The Global Catalogue of Microorganisms (GCM) 10K type strain sequencing project: providing services to taxonomists for standard genome sequencing and annotation.</title>
        <authorList>
            <consortium name="The Broad Institute Genomics Platform"/>
            <consortium name="The Broad Institute Genome Sequencing Center for Infectious Disease"/>
            <person name="Wu L."/>
            <person name="Ma J."/>
        </authorList>
    </citation>
    <scope>NUCLEOTIDE SEQUENCE [LARGE SCALE GENOMIC DNA]</scope>
    <source>
        <strain evidence="2">CCUG 53915</strain>
    </source>
</reference>
<gene>
    <name evidence="1" type="ORF">ACFQ38_00205</name>
</gene>
<dbReference type="RefSeq" id="WP_381479418.1">
    <property type="nucleotide sequence ID" value="NZ_JBHTLT010000001.1"/>
</dbReference>
<evidence type="ECO:0000313" key="2">
    <source>
        <dbReference type="Proteomes" id="UP001597231"/>
    </source>
</evidence>
<sequence>MDELTKTLLDELEKKHGEELNLNDHHYFLFYKDGLFQIYFDEDEKTIKVDVDFMGDAGKVYFTDKRMEEELEIFGGEK</sequence>
<accession>A0ABW3TUR2</accession>
<dbReference type="Proteomes" id="UP001597231">
    <property type="component" value="Unassembled WGS sequence"/>
</dbReference>